<gene>
    <name evidence="1" type="ORF">ATANTOWER_016364</name>
</gene>
<comment type="caution">
    <text evidence="1">The sequence shown here is derived from an EMBL/GenBank/DDBJ whole genome shotgun (WGS) entry which is preliminary data.</text>
</comment>
<dbReference type="Proteomes" id="UP001345963">
    <property type="component" value="Unassembled WGS sequence"/>
</dbReference>
<sequence length="111" mass="12354">MISRGSKGVPRTEPPFFISMLSFLIPGSDAASPADDRRRDHTLHNRLIKDKQYLSGNTEGPKLPQEVQSALFLLLDGYTVASPLQSVVQVNTEVFILLHHLHFFSHDGNSV</sequence>
<dbReference type="EMBL" id="JAHUTI010023057">
    <property type="protein sequence ID" value="MED6240122.1"/>
    <property type="molecule type" value="Genomic_DNA"/>
</dbReference>
<evidence type="ECO:0000313" key="1">
    <source>
        <dbReference type="EMBL" id="MED6240122.1"/>
    </source>
</evidence>
<protein>
    <submittedName>
        <fullName evidence="1">Uncharacterized protein</fullName>
    </submittedName>
</protein>
<proteinExistence type="predicted"/>
<name>A0ABU7API5_9TELE</name>
<organism evidence="1 2">
    <name type="scientific">Ataeniobius toweri</name>
    <dbReference type="NCBI Taxonomy" id="208326"/>
    <lineage>
        <taxon>Eukaryota</taxon>
        <taxon>Metazoa</taxon>
        <taxon>Chordata</taxon>
        <taxon>Craniata</taxon>
        <taxon>Vertebrata</taxon>
        <taxon>Euteleostomi</taxon>
        <taxon>Actinopterygii</taxon>
        <taxon>Neopterygii</taxon>
        <taxon>Teleostei</taxon>
        <taxon>Neoteleostei</taxon>
        <taxon>Acanthomorphata</taxon>
        <taxon>Ovalentaria</taxon>
        <taxon>Atherinomorphae</taxon>
        <taxon>Cyprinodontiformes</taxon>
        <taxon>Goodeidae</taxon>
        <taxon>Ataeniobius</taxon>
    </lineage>
</organism>
<keyword evidence="2" id="KW-1185">Reference proteome</keyword>
<evidence type="ECO:0000313" key="2">
    <source>
        <dbReference type="Proteomes" id="UP001345963"/>
    </source>
</evidence>
<reference evidence="1 2" key="1">
    <citation type="submission" date="2021-07" db="EMBL/GenBank/DDBJ databases">
        <authorList>
            <person name="Palmer J.M."/>
        </authorList>
    </citation>
    <scope>NUCLEOTIDE SEQUENCE [LARGE SCALE GENOMIC DNA]</scope>
    <source>
        <strain evidence="1 2">AT_MEX2019</strain>
        <tissue evidence="1">Muscle</tissue>
    </source>
</reference>
<accession>A0ABU7API5</accession>